<name>A0ABD3GLG9_9MARC</name>
<dbReference type="InterPro" id="IPR032801">
    <property type="entry name" value="PXL2A/B/C"/>
</dbReference>
<protein>
    <recommendedName>
        <fullName evidence="3">Thioredoxin-like protein AAED1, chloroplastic</fullName>
    </recommendedName>
</protein>
<evidence type="ECO:0000313" key="1">
    <source>
        <dbReference type="EMBL" id="KAL3678716.1"/>
    </source>
</evidence>
<accession>A0ABD3GLG9</accession>
<reference evidence="1 2" key="1">
    <citation type="submission" date="2024-09" db="EMBL/GenBank/DDBJ databases">
        <title>Chromosome-scale assembly of Riccia sorocarpa.</title>
        <authorList>
            <person name="Paukszto L."/>
        </authorList>
    </citation>
    <scope>NUCLEOTIDE SEQUENCE [LARGE SCALE GENOMIC DNA]</scope>
    <source>
        <strain evidence="1">LP-2024</strain>
        <tissue evidence="1">Aerial parts of the thallus</tissue>
    </source>
</reference>
<dbReference type="PANTHER" id="PTHR28630:SF11">
    <property type="entry name" value="THIOREDOXIN-LIKE PROTEIN AAED1, CHLOROPLASTIC"/>
    <property type="match status" value="1"/>
</dbReference>
<dbReference type="AlphaFoldDB" id="A0ABD3GLG9"/>
<dbReference type="PANTHER" id="PTHR28630">
    <property type="match status" value="1"/>
</dbReference>
<dbReference type="EMBL" id="JBJQOH010000007">
    <property type="protein sequence ID" value="KAL3678716.1"/>
    <property type="molecule type" value="Genomic_DNA"/>
</dbReference>
<dbReference type="Pfam" id="PF13911">
    <property type="entry name" value="AhpC-TSA_2"/>
    <property type="match status" value="1"/>
</dbReference>
<keyword evidence="2" id="KW-1185">Reference proteome</keyword>
<dbReference type="InterPro" id="IPR036249">
    <property type="entry name" value="Thioredoxin-like_sf"/>
</dbReference>
<evidence type="ECO:0008006" key="3">
    <source>
        <dbReference type="Google" id="ProtNLM"/>
    </source>
</evidence>
<dbReference type="Proteomes" id="UP001633002">
    <property type="component" value="Unassembled WGS sequence"/>
</dbReference>
<proteinExistence type="predicted"/>
<comment type="caution">
    <text evidence="1">The sequence shown here is derived from an EMBL/GenBank/DDBJ whole genome shotgun (WGS) entry which is preliminary data.</text>
</comment>
<dbReference type="Gene3D" id="3.40.30.10">
    <property type="entry name" value="Glutaredoxin"/>
    <property type="match status" value="1"/>
</dbReference>
<organism evidence="1 2">
    <name type="scientific">Riccia sorocarpa</name>
    <dbReference type="NCBI Taxonomy" id="122646"/>
    <lineage>
        <taxon>Eukaryota</taxon>
        <taxon>Viridiplantae</taxon>
        <taxon>Streptophyta</taxon>
        <taxon>Embryophyta</taxon>
        <taxon>Marchantiophyta</taxon>
        <taxon>Marchantiopsida</taxon>
        <taxon>Marchantiidae</taxon>
        <taxon>Marchantiales</taxon>
        <taxon>Ricciaceae</taxon>
        <taxon>Riccia</taxon>
    </lineage>
</organism>
<dbReference type="CDD" id="cd02970">
    <property type="entry name" value="PRX_like2"/>
    <property type="match status" value="1"/>
</dbReference>
<evidence type="ECO:0000313" key="2">
    <source>
        <dbReference type="Proteomes" id="UP001633002"/>
    </source>
</evidence>
<sequence>MANLRILVTSPALTQLPLLCSPSSVQTKSEFLHSATALGPSRCASLFQIKKQHFSNVRFSRTPVRASASTSSSGRNIARSLEGVQVLDPSGAKVSLTSLWENRKAVIAFTRHFGCNLCRKKAAVLEARKAELDAAGVALVLIAPGVPEQAKGFLQNNKFTGEVYADPDHAAYEALGVEKGFFSVVNPKSLVKLVQSIAEGFQTDWGLSAYKDTVQSGAWLQGGILVAGPGRDTVHYFFKEAEAGDEPNMDELMSACCATPAAAR</sequence>
<gene>
    <name evidence="1" type="ORF">R1sor_021672</name>
</gene>
<dbReference type="SUPFAM" id="SSF52833">
    <property type="entry name" value="Thioredoxin-like"/>
    <property type="match status" value="1"/>
</dbReference>